<evidence type="ECO:0000313" key="2">
    <source>
        <dbReference type="EMBL" id="KAK5580701.1"/>
    </source>
</evidence>
<name>A0AAN7YW58_9MYCE</name>
<feature type="region of interest" description="Disordered" evidence="1">
    <location>
        <begin position="15"/>
        <end position="67"/>
    </location>
</feature>
<dbReference type="InterPro" id="IPR036465">
    <property type="entry name" value="vWFA_dom_sf"/>
</dbReference>
<sequence length="816" mass="92503">MTILSWLFKSTQNKNNNKINNTTSIETINITPDNEKEESKEEEQEQKEEEEEEEEGEEEEKEEEEEFNYFDTSYFNQNNFSYNNNLINHLKSNFNDNQANEIVISFDTTGKMFSYFVEFRNQLDKILSILFKRLPTLKIAIMAHGDYCDDTRQTSYFNRSISILPFTNNLEEIKSFVNSIEKTNGDDAPECYEYSMRKARELPWSVYSKKSFIIIGDDVPHPPSYTDQHFYWRNELHFLTKIGIKVYGVQCHNNSHAKLFYEELATLSNGRYIHLKDSKDIGDLIVLIAFRENVNKNFLKSNLYEITGKDDLVVIGNNDHNELILSPSKQKKKQIKEKFYQLFSNVFTRERNSSINIRFPWWDISFDVTPNPRYMWDSDSKLFVENIISIQNECPIGIPTSLVSPITIEKSSSSTTVTPSSSYGNLFKMSSSPNKSINNSSDNLDFSLDSFADQQPIEVVIPINSSSLISSCTTLHQENNFIKTITKPRHPFTSFCQNSSLINTPFNYNNNNNNNNNNNIHSNTSFSKAGMSITIDKPKPIFKNSNGKPQPHLQPQRILTPSRKRKSPEEEGNSQEQNKQTPQISQLQQQLQTPQTAQQTPQTSQQSIINGSTIGSTKNMNLISEFIKEQLNLDSLNTGTKTTTSKSNNKIITTTPVNTTSSTTSLTPNSTTSTTSSTITTTTLIHKTDEPHPKKFQRNLYSASVHSHYNSSPSSISSNICSGNNDENYQNIGSSGISDNNDDESQTTTVSDCNSGINENGDSSRVDTQAIDQKKQDDSLNPFFVFDPSTKCPIIPKSITQTTTTTTTTTTTALLT</sequence>
<feature type="compositionally biased region" description="Acidic residues" evidence="1">
    <location>
        <begin position="40"/>
        <end position="67"/>
    </location>
</feature>
<feature type="region of interest" description="Disordered" evidence="1">
    <location>
        <begin position="640"/>
        <end position="678"/>
    </location>
</feature>
<feature type="compositionally biased region" description="Low complexity" evidence="1">
    <location>
        <begin position="15"/>
        <end position="31"/>
    </location>
</feature>
<proteinExistence type="predicted"/>
<evidence type="ECO:0000256" key="1">
    <source>
        <dbReference type="SAM" id="MobiDB-lite"/>
    </source>
</evidence>
<dbReference type="PANTHER" id="PTHR47824">
    <property type="entry name" value="UBIQUITIN-LIKE DOMAIN-CONTAINING PROTEIN"/>
    <property type="match status" value="1"/>
</dbReference>
<organism evidence="2 3">
    <name type="scientific">Dictyostelium firmibasis</name>
    <dbReference type="NCBI Taxonomy" id="79012"/>
    <lineage>
        <taxon>Eukaryota</taxon>
        <taxon>Amoebozoa</taxon>
        <taxon>Evosea</taxon>
        <taxon>Eumycetozoa</taxon>
        <taxon>Dictyostelia</taxon>
        <taxon>Dictyosteliales</taxon>
        <taxon>Dictyosteliaceae</taxon>
        <taxon>Dictyostelium</taxon>
    </lineage>
</organism>
<keyword evidence="3" id="KW-1185">Reference proteome</keyword>
<gene>
    <name evidence="2" type="ORF">RB653_000725</name>
</gene>
<dbReference type="PANTHER" id="PTHR47824:SF1">
    <property type="entry name" value="VWFA DOMAIN-CONTAINING PROTEIN"/>
    <property type="match status" value="1"/>
</dbReference>
<feature type="compositionally biased region" description="Low complexity" evidence="1">
    <location>
        <begin position="580"/>
        <end position="609"/>
    </location>
</feature>
<reference evidence="2 3" key="1">
    <citation type="submission" date="2023-11" db="EMBL/GenBank/DDBJ databases">
        <title>Dfirmibasis_genome.</title>
        <authorList>
            <person name="Edelbroek B."/>
            <person name="Kjellin J."/>
            <person name="Jerlstrom-Hultqvist J."/>
            <person name="Soderbom F."/>
        </authorList>
    </citation>
    <scope>NUCLEOTIDE SEQUENCE [LARGE SCALE GENOMIC DNA]</scope>
    <source>
        <strain evidence="2 3">TNS-C-14</strain>
    </source>
</reference>
<evidence type="ECO:0000313" key="3">
    <source>
        <dbReference type="Proteomes" id="UP001344447"/>
    </source>
</evidence>
<evidence type="ECO:0008006" key="4">
    <source>
        <dbReference type="Google" id="ProtNLM"/>
    </source>
</evidence>
<feature type="region of interest" description="Disordered" evidence="1">
    <location>
        <begin position="732"/>
        <end position="765"/>
    </location>
</feature>
<dbReference type="Proteomes" id="UP001344447">
    <property type="component" value="Unassembled WGS sequence"/>
</dbReference>
<comment type="caution">
    <text evidence="2">The sequence shown here is derived from an EMBL/GenBank/DDBJ whole genome shotgun (WGS) entry which is preliminary data.</text>
</comment>
<accession>A0AAN7YW58</accession>
<feature type="region of interest" description="Disordered" evidence="1">
    <location>
        <begin position="536"/>
        <end position="614"/>
    </location>
</feature>
<dbReference type="AlphaFoldDB" id="A0AAN7YW58"/>
<feature type="compositionally biased region" description="Polar residues" evidence="1">
    <location>
        <begin position="746"/>
        <end position="765"/>
    </location>
</feature>
<protein>
    <recommendedName>
        <fullName evidence="4">VWFA domain-containing protein</fullName>
    </recommendedName>
</protein>
<dbReference type="EMBL" id="JAVFKY010000002">
    <property type="protein sequence ID" value="KAK5580701.1"/>
    <property type="molecule type" value="Genomic_DNA"/>
</dbReference>
<dbReference type="Gene3D" id="3.40.50.410">
    <property type="entry name" value="von Willebrand factor, type A domain"/>
    <property type="match status" value="1"/>
</dbReference>
<dbReference type="SUPFAM" id="SSF53300">
    <property type="entry name" value="vWA-like"/>
    <property type="match status" value="1"/>
</dbReference>